<dbReference type="GO" id="GO:0007059">
    <property type="term" value="P:chromosome segregation"/>
    <property type="evidence" value="ECO:0007669"/>
    <property type="project" value="InterPro"/>
</dbReference>
<dbReference type="OMA" id="HCENYGY"/>
<feature type="region of interest" description="Disordered" evidence="13">
    <location>
        <begin position="109"/>
        <end position="146"/>
    </location>
</feature>
<comment type="similarity">
    <text evidence="3">Belongs to the SKA3 family.</text>
</comment>
<dbReference type="Ensembl" id="ENSKMAT00000019301.1">
    <property type="protein sequence ID" value="ENSKMAP00000019038.1"/>
    <property type="gene ID" value="ENSKMAG00000014152.1"/>
</dbReference>
<organism evidence="14 15">
    <name type="scientific">Kryptolebias marmoratus</name>
    <name type="common">Mangrove killifish</name>
    <name type="synonym">Rivulus marmoratus</name>
    <dbReference type="NCBI Taxonomy" id="37003"/>
    <lineage>
        <taxon>Eukaryota</taxon>
        <taxon>Metazoa</taxon>
        <taxon>Chordata</taxon>
        <taxon>Craniata</taxon>
        <taxon>Vertebrata</taxon>
        <taxon>Euteleostomi</taxon>
        <taxon>Actinopterygii</taxon>
        <taxon>Neopterygii</taxon>
        <taxon>Teleostei</taxon>
        <taxon>Neoteleostei</taxon>
        <taxon>Acanthomorphata</taxon>
        <taxon>Ovalentaria</taxon>
        <taxon>Atherinomorphae</taxon>
        <taxon>Cyprinodontiformes</taxon>
        <taxon>Rivulidae</taxon>
        <taxon>Kryptolebias</taxon>
    </lineage>
</organism>
<keyword evidence="11" id="KW-0131">Cell cycle</keyword>
<keyword evidence="10" id="KW-0206">Cytoskeleton</keyword>
<evidence type="ECO:0000256" key="1">
    <source>
        <dbReference type="ARBA" id="ARBA00004186"/>
    </source>
</evidence>
<evidence type="ECO:0000313" key="15">
    <source>
        <dbReference type="Proteomes" id="UP000264800"/>
    </source>
</evidence>
<evidence type="ECO:0000256" key="2">
    <source>
        <dbReference type="ARBA" id="ARBA00004629"/>
    </source>
</evidence>
<accession>A0A3Q3AQ78</accession>
<feature type="compositionally biased region" description="Basic and acidic residues" evidence="13">
    <location>
        <begin position="113"/>
        <end position="130"/>
    </location>
</feature>
<evidence type="ECO:0000256" key="13">
    <source>
        <dbReference type="SAM" id="MobiDB-lite"/>
    </source>
</evidence>
<evidence type="ECO:0000256" key="10">
    <source>
        <dbReference type="ARBA" id="ARBA00023212"/>
    </source>
</evidence>
<dbReference type="PANTHER" id="PTHR48118">
    <property type="entry name" value="SPINDLE AND KINETOCHORE-ASSOCIATED PROTEIN 3"/>
    <property type="match status" value="1"/>
</dbReference>
<sequence>MDPTREFFSRLRKMAVTLETETARLQRIFENRNEDGDSETTARAMRAYHDLNCEVGSLKEQILDQLAEQKEQENEVSSFINACRVMEQRVSKDIQTVRTHLEKYGYQAPCDSQRPELEDREAEAESKVSEEDTGSSAVGEDGNLEEDGGTYCSSPLQKMEQLFTDVMRTPQLSDFGLSEMQFKRALTGAEWCSEVPPMPEINLLLPSLKTPAPPTMATTPKCTLRMDDDVLQTPQMHDFGISEQTACLNNDYTMDLFREKVQKPERDPQDPAAPTVTSEKESVEMKFYKLKSPEPPSIFTPGFKIIKPNGQCFTPDQDRGDPGGSFPSCSPPSTPEVPPFQTPYVKRLVSAKKRAQPEPDNMQSDGDDYTFKLETPRNGSKHMWEYKVPEVSIFDVEEKQVPEMPHLESFLGNYLQIKNGNVPKLGENDKGGKDTAVNSLELDGPTQEFRLGTPRIRMTYQEPSTPEMPDLSSVTQDICKLVSQAQMKKTTSAPLQPHVKLEDNRHCPVPRIKGLSVVSLSEFQTIPDYLRRMTLSSLNQAINNINRSVKECGGESPTFTTEELRRISSVGTMAPVYILCLKELKRLKQVEGIGNADVYKLITHN</sequence>
<dbReference type="Proteomes" id="UP000264800">
    <property type="component" value="Unplaced"/>
</dbReference>
<feature type="compositionally biased region" description="Pro residues" evidence="13">
    <location>
        <begin position="329"/>
        <end position="340"/>
    </location>
</feature>
<evidence type="ECO:0000256" key="8">
    <source>
        <dbReference type="ARBA" id="ARBA00022776"/>
    </source>
</evidence>
<keyword evidence="15" id="KW-1185">Reference proteome</keyword>
<proteinExistence type="inferred from homology"/>
<evidence type="ECO:0000256" key="7">
    <source>
        <dbReference type="ARBA" id="ARBA00022701"/>
    </source>
</evidence>
<evidence type="ECO:0000256" key="12">
    <source>
        <dbReference type="ARBA" id="ARBA00023328"/>
    </source>
</evidence>
<evidence type="ECO:0000256" key="5">
    <source>
        <dbReference type="ARBA" id="ARBA00022490"/>
    </source>
</evidence>
<evidence type="ECO:0000256" key="11">
    <source>
        <dbReference type="ARBA" id="ARBA00023306"/>
    </source>
</evidence>
<keyword evidence="8" id="KW-0498">Mitosis</keyword>
<dbReference type="Gene3D" id="6.10.250.1400">
    <property type="match status" value="1"/>
</dbReference>
<feature type="region of interest" description="Disordered" evidence="13">
    <location>
        <begin position="309"/>
        <end position="340"/>
    </location>
</feature>
<evidence type="ECO:0000256" key="4">
    <source>
        <dbReference type="ARBA" id="ARBA00022454"/>
    </source>
</evidence>
<reference evidence="14" key="2">
    <citation type="submission" date="2025-09" db="UniProtKB">
        <authorList>
            <consortium name="Ensembl"/>
        </authorList>
    </citation>
    <scope>IDENTIFICATION</scope>
</reference>
<comment type="subcellular location">
    <subcellularLocation>
        <location evidence="2">Chromosome</location>
        <location evidence="2">Centromere</location>
        <location evidence="2">Kinetochore</location>
    </subcellularLocation>
    <subcellularLocation>
        <location evidence="1">Cytoplasm</location>
        <location evidence="1">Cytoskeleton</location>
        <location evidence="1">Spindle</location>
    </subcellularLocation>
</comment>
<evidence type="ECO:0000256" key="3">
    <source>
        <dbReference type="ARBA" id="ARBA00007716"/>
    </source>
</evidence>
<evidence type="ECO:0000256" key="9">
    <source>
        <dbReference type="ARBA" id="ARBA00022838"/>
    </source>
</evidence>
<keyword evidence="9" id="KW-0995">Kinetochore</keyword>
<evidence type="ECO:0000313" key="14">
    <source>
        <dbReference type="Ensembl" id="ENSKMAP00000019038.1"/>
    </source>
</evidence>
<dbReference type="GO" id="GO:0005876">
    <property type="term" value="C:spindle microtubule"/>
    <property type="evidence" value="ECO:0007669"/>
    <property type="project" value="TreeGrafter"/>
</dbReference>
<feature type="region of interest" description="Disordered" evidence="13">
    <location>
        <begin position="262"/>
        <end position="281"/>
    </location>
</feature>
<keyword evidence="6" id="KW-0132">Cell division</keyword>
<keyword evidence="4" id="KW-0158">Chromosome</keyword>
<dbReference type="GO" id="GO:0051301">
    <property type="term" value="P:cell division"/>
    <property type="evidence" value="ECO:0007669"/>
    <property type="project" value="UniProtKB-KW"/>
</dbReference>
<dbReference type="InterPro" id="IPR033341">
    <property type="entry name" value="SKA3"/>
</dbReference>
<dbReference type="AlphaFoldDB" id="A0A3Q3AQ78"/>
<keyword evidence="12" id="KW-0137">Centromere</keyword>
<dbReference type="PANTHER" id="PTHR48118:SF1">
    <property type="entry name" value="SPINDLE AND KINETOCHORE-ASSOCIATED PROTEIN 3"/>
    <property type="match status" value="1"/>
</dbReference>
<keyword evidence="5" id="KW-0963">Cytoplasm</keyword>
<dbReference type="GeneTree" id="ENSGT00500000045005"/>
<evidence type="ECO:0000256" key="6">
    <source>
        <dbReference type="ARBA" id="ARBA00022618"/>
    </source>
</evidence>
<dbReference type="GO" id="GO:0000278">
    <property type="term" value="P:mitotic cell cycle"/>
    <property type="evidence" value="ECO:0007669"/>
    <property type="project" value="TreeGrafter"/>
</dbReference>
<keyword evidence="7" id="KW-0493">Microtubule</keyword>
<name>A0A3Q3AQ78_KRYMA</name>
<dbReference type="STRING" id="37003.ENSKMAP00000019038"/>
<dbReference type="GO" id="GO:0000940">
    <property type="term" value="C:outer kinetochore"/>
    <property type="evidence" value="ECO:0007669"/>
    <property type="project" value="InterPro"/>
</dbReference>
<protein>
    <submittedName>
        <fullName evidence="14">Spindle and kinetochore associated complex subunit 3</fullName>
    </submittedName>
</protein>
<reference evidence="14" key="1">
    <citation type="submission" date="2025-08" db="UniProtKB">
        <authorList>
            <consortium name="Ensembl"/>
        </authorList>
    </citation>
    <scope>IDENTIFICATION</scope>
</reference>